<dbReference type="SUPFAM" id="SSF47413">
    <property type="entry name" value="lambda repressor-like DNA-binding domains"/>
    <property type="match status" value="1"/>
</dbReference>
<dbReference type="EMBL" id="SLWS01000018">
    <property type="protein sequence ID" value="TCO46735.1"/>
    <property type="molecule type" value="Genomic_DNA"/>
</dbReference>
<dbReference type="Pfam" id="PF13560">
    <property type="entry name" value="HTH_31"/>
    <property type="match status" value="1"/>
</dbReference>
<feature type="transmembrane region" description="Helical" evidence="1">
    <location>
        <begin position="438"/>
        <end position="459"/>
    </location>
</feature>
<dbReference type="Gene3D" id="3.40.50.300">
    <property type="entry name" value="P-loop containing nucleotide triphosphate hydrolases"/>
    <property type="match status" value="1"/>
</dbReference>
<keyword evidence="1" id="KW-1133">Transmembrane helix</keyword>
<feature type="transmembrane region" description="Helical" evidence="1">
    <location>
        <begin position="597"/>
        <end position="616"/>
    </location>
</feature>
<keyword evidence="4" id="KW-1185">Reference proteome</keyword>
<dbReference type="PROSITE" id="PS50943">
    <property type="entry name" value="HTH_CROC1"/>
    <property type="match status" value="1"/>
</dbReference>
<dbReference type="AlphaFoldDB" id="A0A4R2IUU5"/>
<dbReference type="OrthoDB" id="419058at2"/>
<dbReference type="InterPro" id="IPR027417">
    <property type="entry name" value="P-loop_NTPase"/>
</dbReference>
<feature type="domain" description="HTH cro/C1-type" evidence="2">
    <location>
        <begin position="9"/>
        <end position="64"/>
    </location>
</feature>
<keyword evidence="1" id="KW-0472">Membrane</keyword>
<feature type="transmembrane region" description="Helical" evidence="1">
    <location>
        <begin position="518"/>
        <end position="538"/>
    </location>
</feature>
<reference evidence="3 4" key="1">
    <citation type="submission" date="2019-03" db="EMBL/GenBank/DDBJ databases">
        <title>Genomic Encyclopedia of Type Strains, Phase IV (KMG-IV): sequencing the most valuable type-strain genomes for metagenomic binning, comparative biology and taxonomic classification.</title>
        <authorList>
            <person name="Goeker M."/>
        </authorList>
    </citation>
    <scope>NUCLEOTIDE SEQUENCE [LARGE SCALE GENOMIC DNA]</scope>
    <source>
        <strain evidence="3 4">DSM 45934</strain>
    </source>
</reference>
<feature type="transmembrane region" description="Helical" evidence="1">
    <location>
        <begin position="471"/>
        <end position="497"/>
    </location>
</feature>
<dbReference type="Proteomes" id="UP000295680">
    <property type="component" value="Unassembled WGS sequence"/>
</dbReference>
<accession>A0A4R2IUU5</accession>
<feature type="transmembrane region" description="Helical" evidence="1">
    <location>
        <begin position="550"/>
        <end position="572"/>
    </location>
</feature>
<evidence type="ECO:0000259" key="2">
    <source>
        <dbReference type="PROSITE" id="PS50943"/>
    </source>
</evidence>
<keyword evidence="1" id="KW-0812">Transmembrane</keyword>
<feature type="transmembrane region" description="Helical" evidence="1">
    <location>
        <begin position="622"/>
        <end position="649"/>
    </location>
</feature>
<protein>
    <submittedName>
        <fullName evidence="3">NACHT domain-containing protein</fullName>
    </submittedName>
</protein>
<dbReference type="InterPro" id="IPR010982">
    <property type="entry name" value="Lambda_DNA-bd_dom_sf"/>
</dbReference>
<evidence type="ECO:0000313" key="3">
    <source>
        <dbReference type="EMBL" id="TCO46735.1"/>
    </source>
</evidence>
<dbReference type="RefSeq" id="WP_132125855.1">
    <property type="nucleotide sequence ID" value="NZ_SLWS01000018.1"/>
</dbReference>
<evidence type="ECO:0000256" key="1">
    <source>
        <dbReference type="SAM" id="Phobius"/>
    </source>
</evidence>
<dbReference type="GO" id="GO:0003677">
    <property type="term" value="F:DNA binding"/>
    <property type="evidence" value="ECO:0007669"/>
    <property type="project" value="InterPro"/>
</dbReference>
<gene>
    <name evidence="3" type="ORF">EV192_118130</name>
</gene>
<dbReference type="Pfam" id="PF05729">
    <property type="entry name" value="NACHT"/>
    <property type="match status" value="1"/>
</dbReference>
<dbReference type="Gene3D" id="1.10.260.40">
    <property type="entry name" value="lambda repressor-like DNA-binding domains"/>
    <property type="match status" value="1"/>
</dbReference>
<dbReference type="SMART" id="SM00530">
    <property type="entry name" value="HTH_XRE"/>
    <property type="match status" value="1"/>
</dbReference>
<evidence type="ECO:0000313" key="4">
    <source>
        <dbReference type="Proteomes" id="UP000295680"/>
    </source>
</evidence>
<dbReference type="CDD" id="cd00093">
    <property type="entry name" value="HTH_XRE"/>
    <property type="match status" value="1"/>
</dbReference>
<sequence length="698" mass="74494">MTSLFGARLRELRLQAGLTQEGLANRSFVSVRSIRGFETGERADPRVATVRQLADALALKPDKRQELLDAAAGLTRPEPAVPEPVARPNDSLAEAAEDLAHAVRARWQREEELRQIQDPFPLPVRWESAAEQDMDHWDNICGVPPGATARPLDLGGRLAEIVPVHRRIPSGRLVVLGRAGSGKTILALRFVLDLLGTRARVETVPVIFGIGSWNPTSTALRDWMTDRLIRDHGLAAPGTAAALVESGRILPVLDGFDEIATGLHRAALEQLSATTMPFVLTSRPDEYRRAVAETDVLTAAACVQLADLTLADLAGYLPRTTRKLATPVWDSVLTELRDRPDSPLTSVFRTPLMVALARAIYSDTSDRDPGELLNTERFSTPESLEQHLLGEFIPTVYRTGPGSPDYDVDRVRRWLGHLGSRDIAWWELGTTMPRRSRVLLVGLVVGLVNAVVHGLGAGLREGLAAGLDAALIGGLATGVSFGLVHWLGLVLGGAAFSPSRVRVRLRRGPTPGRPVRRLMLGVAGGLAGGLILGLTGGLGAEVLGGLGTGLLGGLGAGLAFGLVCGLVGALMVRFEAPIDVTSTASPADLLAVNRTTVAYQSLIWGPVFGLCVGLVGGAVDGLAFGLVVGLGVGTGFGLSMTAWGQWLVLARIWLPLTGRLPWAVIAFLDDACRRGVLRQAGAVYQFRHARLQDHLTHP</sequence>
<dbReference type="InterPro" id="IPR007111">
    <property type="entry name" value="NACHT_NTPase"/>
</dbReference>
<dbReference type="InterPro" id="IPR001387">
    <property type="entry name" value="Cro/C1-type_HTH"/>
</dbReference>
<name>A0A4R2IUU5_9PSEU</name>
<organism evidence="3 4">
    <name type="scientific">Actinocrispum wychmicini</name>
    <dbReference type="NCBI Taxonomy" id="1213861"/>
    <lineage>
        <taxon>Bacteria</taxon>
        <taxon>Bacillati</taxon>
        <taxon>Actinomycetota</taxon>
        <taxon>Actinomycetes</taxon>
        <taxon>Pseudonocardiales</taxon>
        <taxon>Pseudonocardiaceae</taxon>
        <taxon>Actinocrispum</taxon>
    </lineage>
</organism>
<proteinExistence type="predicted"/>
<comment type="caution">
    <text evidence="3">The sequence shown here is derived from an EMBL/GenBank/DDBJ whole genome shotgun (WGS) entry which is preliminary data.</text>
</comment>